<dbReference type="EMBL" id="BCMY01000022">
    <property type="protein sequence ID" value="GAQ46716.1"/>
    <property type="molecule type" value="Genomic_DNA"/>
</dbReference>
<dbReference type="InterPro" id="IPR001138">
    <property type="entry name" value="Zn2Cys6_DnaBD"/>
</dbReference>
<dbReference type="InterPro" id="IPR051615">
    <property type="entry name" value="Transcr_Regulatory_Elem"/>
</dbReference>
<dbReference type="PROSITE" id="PS00463">
    <property type="entry name" value="ZN2_CY6_FUNGAL_1"/>
    <property type="match status" value="1"/>
</dbReference>
<dbReference type="PANTHER" id="PTHR31313:SF86">
    <property type="entry name" value="ZN(2)-C6 FUNGAL-TYPE DOMAIN-CONTAINING PROTEIN"/>
    <property type="match status" value="1"/>
</dbReference>
<dbReference type="SMART" id="SM00906">
    <property type="entry name" value="Fungal_trans"/>
    <property type="match status" value="1"/>
</dbReference>
<keyword evidence="3" id="KW-0862">Zinc</keyword>
<dbReference type="VEuPathDB" id="FungiDB:An16g00440"/>
<feature type="compositionally biased region" description="Acidic residues" evidence="8">
    <location>
        <begin position="496"/>
        <end position="508"/>
    </location>
</feature>
<dbReference type="PANTHER" id="PTHR31313">
    <property type="entry name" value="TY1 ENHANCER ACTIVATOR"/>
    <property type="match status" value="1"/>
</dbReference>
<dbReference type="InterPro" id="IPR008030">
    <property type="entry name" value="NmrA-like"/>
</dbReference>
<name>A0A117E493_ASPNG</name>
<dbReference type="VEuPathDB" id="FungiDB:M747DRAFT_310833"/>
<dbReference type="Gene3D" id="3.40.50.720">
    <property type="entry name" value="NAD(P)-binding Rossmann-like Domain"/>
    <property type="match status" value="1"/>
</dbReference>
<dbReference type="VEuPathDB" id="FungiDB:ASPNIDRAFT2_1217386"/>
<dbReference type="GO" id="GO:0003677">
    <property type="term" value="F:DNA binding"/>
    <property type="evidence" value="ECO:0007669"/>
    <property type="project" value="UniProtKB-KW"/>
</dbReference>
<evidence type="ECO:0000256" key="5">
    <source>
        <dbReference type="ARBA" id="ARBA00023125"/>
    </source>
</evidence>
<dbReference type="OrthoDB" id="4161332at2759"/>
<accession>A0A117E493</accession>
<dbReference type="SMART" id="SM00066">
    <property type="entry name" value="GAL4"/>
    <property type="match status" value="1"/>
</dbReference>
<dbReference type="GO" id="GO:0006351">
    <property type="term" value="P:DNA-templated transcription"/>
    <property type="evidence" value="ECO:0007669"/>
    <property type="project" value="InterPro"/>
</dbReference>
<evidence type="ECO:0000256" key="8">
    <source>
        <dbReference type="SAM" id="MobiDB-lite"/>
    </source>
</evidence>
<dbReference type="Proteomes" id="UP000068243">
    <property type="component" value="Unassembled WGS sequence"/>
</dbReference>
<keyword evidence="4" id="KW-0805">Transcription regulation</keyword>
<comment type="caution">
    <text evidence="10">The sequence shown here is derived from an EMBL/GenBank/DDBJ whole genome shotgun (WGS) entry which is preliminary data.</text>
</comment>
<proteinExistence type="predicted"/>
<dbReference type="InterPro" id="IPR036864">
    <property type="entry name" value="Zn2-C6_fun-type_DNA-bd_sf"/>
</dbReference>
<evidence type="ECO:0000313" key="10">
    <source>
        <dbReference type="EMBL" id="GAQ46716.1"/>
    </source>
</evidence>
<dbReference type="Pfam" id="PF04082">
    <property type="entry name" value="Fungal_trans"/>
    <property type="match status" value="1"/>
</dbReference>
<dbReference type="AlphaFoldDB" id="A0A117E493"/>
<dbReference type="GO" id="GO:0005634">
    <property type="term" value="C:nucleus"/>
    <property type="evidence" value="ECO:0007669"/>
    <property type="project" value="UniProtKB-SubCell"/>
</dbReference>
<keyword evidence="6" id="KW-0804">Transcription</keyword>
<sequence length="1069" mass="118962">MSDKSNLLMFGATGTIGKYIIEAIVNARDSFGRIAIFTSPNTVSSKADELNALRQKGVDILIGDVGNRQDVLKAYAGVDTVISALGRGAIAAQNPLIQLANETPNIKRFLPSEYGTDIEYSPASQHEKPHQQKLKVRAALREVRSTLEYAYVVTGPYADFPFFLGRSNNSKAGSFDVLAKKAVIVGDEHGKISVTARTDVGKFVVHALTHWEAARNRALKVNSFTTTPADALSEFERQTGTKWSVEYTSLDELRALEKEAWEKEDPVATVYTLRRIWAEGGTLYERRDNEDIGVTETRGLQELVTDSIRAQIEGLLLAAPDYRLPTVSELARPGHAALLSVTPSRFLLTAFFSEQGRPCAEMSPKRQSSPTTPRACQFCRVRKIRCDNQKPTCGSCQRHDRQCVYVVDPPRQRPSRALINAAHRQRRAAENVIIALKKADPVARAAILDSIHVKDGVLQLPASLAGLGANINDIPVSQPTQASDNSSNVYSTPNDELNDSTSEDEDYDPTTFLSRDECGTVGIFGPSSALHARSPLGLANSANSRPAAEPDRYQLIAEAALQRQREPDLRRLPTIGGIPSELALHLLDLHWNRQHHTFLLTYRPAFMRDLVTGGPYCSDFLLNAVFACSSKFSTRVEVREDPQRPESAGKRFFDRCDQLLAEQSLLTHSSIPTIAGLIMLGSTFNARGQTSKGWLYTGFALRMVYDLGLHLDCKEVAASAEDIEVRRRVFWAAFICDKLQSLYFGRPFTIQLRDAHVSRDFMDTFEENELWMPYIDPLKPDSTARSHVPTRIYSVTVFQQLCSLSKIMTSIIDRFYMAGATGSKTRKHLELIDRRLEAWYRKLPAELRFEPWADDGQSPHATVAPNVIILLTTYNALIILLHHPFMGSGHLRSDDPPADSWERCVTAARNITSLALAYRSAYSLRRANYMLSYAVYVACTIHARNPAIRESTRRKEASSPLTVCLRCLDELAIPNCGVSAPSKIIRRLMEANGMSIQTGCDPAIQDPFQVDINLDFQTFPGLDFSPARLDHANQISGFQDFNQDLDLLFGFMNEPDVSISSMFTGVVPY</sequence>
<evidence type="ECO:0000313" key="11">
    <source>
        <dbReference type="Proteomes" id="UP000068243"/>
    </source>
</evidence>
<protein>
    <submittedName>
        <fullName evidence="10">Nitrogen assimilation transcription factor NirA</fullName>
    </submittedName>
</protein>
<reference evidence="11" key="1">
    <citation type="journal article" date="2016" name="Genome Announc.">
        <title>Draft genome sequence of Aspergillus niger strain An76.</title>
        <authorList>
            <person name="Gong W."/>
            <person name="Cheng Z."/>
            <person name="Zhang H."/>
            <person name="Liu L."/>
            <person name="Gao P."/>
            <person name="Wang L."/>
        </authorList>
    </citation>
    <scope>NUCLEOTIDE SEQUENCE [LARGE SCALE GENOMIC DNA]</scope>
    <source>
        <strain evidence="11">An76</strain>
    </source>
</reference>
<dbReference type="CDD" id="cd12148">
    <property type="entry name" value="fungal_TF_MHR"/>
    <property type="match status" value="1"/>
</dbReference>
<dbReference type="GO" id="GO:0009893">
    <property type="term" value="P:positive regulation of metabolic process"/>
    <property type="evidence" value="ECO:0007669"/>
    <property type="project" value="UniProtKB-ARBA"/>
</dbReference>
<evidence type="ECO:0000256" key="6">
    <source>
        <dbReference type="ARBA" id="ARBA00023163"/>
    </source>
</evidence>
<dbReference type="Gene3D" id="3.90.25.10">
    <property type="entry name" value="UDP-galactose 4-epimerase, domain 1"/>
    <property type="match status" value="1"/>
</dbReference>
<dbReference type="VEuPathDB" id="FungiDB:M747DRAFT_300053"/>
<evidence type="ECO:0000256" key="3">
    <source>
        <dbReference type="ARBA" id="ARBA00022833"/>
    </source>
</evidence>
<evidence type="ECO:0000256" key="2">
    <source>
        <dbReference type="ARBA" id="ARBA00022723"/>
    </source>
</evidence>
<feature type="compositionally biased region" description="Polar residues" evidence="8">
    <location>
        <begin position="476"/>
        <end position="495"/>
    </location>
</feature>
<dbReference type="SUPFAM" id="SSF57701">
    <property type="entry name" value="Zn2/Cys6 DNA-binding domain"/>
    <property type="match status" value="1"/>
</dbReference>
<dbReference type="SUPFAM" id="SSF51735">
    <property type="entry name" value="NAD(P)-binding Rossmann-fold domains"/>
    <property type="match status" value="1"/>
</dbReference>
<dbReference type="Pfam" id="PF05368">
    <property type="entry name" value="NmrA"/>
    <property type="match status" value="1"/>
</dbReference>
<dbReference type="GO" id="GO:0008270">
    <property type="term" value="F:zinc ion binding"/>
    <property type="evidence" value="ECO:0007669"/>
    <property type="project" value="InterPro"/>
</dbReference>
<dbReference type="VEuPathDB" id="FungiDB:ASPNIDRAFT2_1108094"/>
<comment type="subcellular location">
    <subcellularLocation>
        <location evidence="1">Nucleus</location>
    </subcellularLocation>
</comment>
<dbReference type="CDD" id="cd00067">
    <property type="entry name" value="GAL4"/>
    <property type="match status" value="1"/>
</dbReference>
<organism evidence="10 11">
    <name type="scientific">Aspergillus niger</name>
    <dbReference type="NCBI Taxonomy" id="5061"/>
    <lineage>
        <taxon>Eukaryota</taxon>
        <taxon>Fungi</taxon>
        <taxon>Dikarya</taxon>
        <taxon>Ascomycota</taxon>
        <taxon>Pezizomycotina</taxon>
        <taxon>Eurotiomycetes</taxon>
        <taxon>Eurotiomycetidae</taxon>
        <taxon>Eurotiales</taxon>
        <taxon>Aspergillaceae</taxon>
        <taxon>Aspergillus</taxon>
        <taxon>Aspergillus subgen. Circumdati</taxon>
    </lineage>
</organism>
<dbReference type="PROSITE" id="PS50048">
    <property type="entry name" value="ZN2_CY6_FUNGAL_2"/>
    <property type="match status" value="1"/>
</dbReference>
<evidence type="ECO:0000259" key="9">
    <source>
        <dbReference type="PROSITE" id="PS50048"/>
    </source>
</evidence>
<dbReference type="VEuPathDB" id="FungiDB:ATCC64974_71810"/>
<evidence type="ECO:0000256" key="4">
    <source>
        <dbReference type="ARBA" id="ARBA00023015"/>
    </source>
</evidence>
<keyword evidence="5" id="KW-0238">DNA-binding</keyword>
<dbReference type="InterPro" id="IPR036291">
    <property type="entry name" value="NAD(P)-bd_dom_sf"/>
</dbReference>
<dbReference type="VEuPathDB" id="FungiDB:ATCC64974_71830"/>
<dbReference type="VEuPathDB" id="FungiDB:An16g00430"/>
<evidence type="ECO:0000256" key="1">
    <source>
        <dbReference type="ARBA" id="ARBA00004123"/>
    </source>
</evidence>
<feature type="region of interest" description="Disordered" evidence="8">
    <location>
        <begin position="476"/>
        <end position="511"/>
    </location>
</feature>
<dbReference type="PaxDb" id="5061-CADANGAP00012275"/>
<dbReference type="InterPro" id="IPR007219">
    <property type="entry name" value="XnlR_reg_dom"/>
</dbReference>
<keyword evidence="7" id="KW-0539">Nucleus</keyword>
<dbReference type="Gene3D" id="4.10.240.10">
    <property type="entry name" value="Zn(2)-C6 fungal-type DNA-binding domain"/>
    <property type="match status" value="1"/>
</dbReference>
<keyword evidence="2" id="KW-0479">Metal-binding</keyword>
<evidence type="ECO:0000256" key="7">
    <source>
        <dbReference type="ARBA" id="ARBA00023242"/>
    </source>
</evidence>
<gene>
    <name evidence="10" type="ORF">ABL_09377</name>
</gene>
<dbReference type="GO" id="GO:0000981">
    <property type="term" value="F:DNA-binding transcription factor activity, RNA polymerase II-specific"/>
    <property type="evidence" value="ECO:0007669"/>
    <property type="project" value="InterPro"/>
</dbReference>
<dbReference type="Pfam" id="PF00172">
    <property type="entry name" value="Zn_clus"/>
    <property type="match status" value="1"/>
</dbReference>
<feature type="domain" description="Zn(2)-C6 fungal-type" evidence="9">
    <location>
        <begin position="375"/>
        <end position="405"/>
    </location>
</feature>